<evidence type="ECO:0000256" key="5">
    <source>
        <dbReference type="ARBA" id="ARBA00015611"/>
    </source>
</evidence>
<dbReference type="Proteomes" id="UP000468901">
    <property type="component" value="Unassembled WGS sequence"/>
</dbReference>
<dbReference type="InterPro" id="IPR024601">
    <property type="entry name" value="Peptidase_M1_pepN_C"/>
</dbReference>
<keyword evidence="9 18" id="KW-0378">Hydrolase</keyword>
<keyword evidence="11" id="KW-0482">Metalloprotease</keyword>
<dbReference type="Pfam" id="PF17900">
    <property type="entry name" value="Peptidase_M1_N"/>
    <property type="match status" value="1"/>
</dbReference>
<feature type="domain" description="Peptidase M1 membrane alanine aminopeptidase" evidence="14">
    <location>
        <begin position="230"/>
        <end position="444"/>
    </location>
</feature>
<dbReference type="NCBIfam" id="TIGR02414">
    <property type="entry name" value="pepN_proteo"/>
    <property type="match status" value="1"/>
</dbReference>
<evidence type="ECO:0000259" key="15">
    <source>
        <dbReference type="Pfam" id="PF11940"/>
    </source>
</evidence>
<reference evidence="18 19" key="1">
    <citation type="submission" date="2019-09" db="EMBL/GenBank/DDBJ databases">
        <title>Parvibaculum sedimenti sp. nov., isolated from sediment.</title>
        <authorList>
            <person name="Wang Y."/>
        </authorList>
    </citation>
    <scope>NUCLEOTIDE SEQUENCE [LARGE SCALE GENOMIC DNA]</scope>
    <source>
        <strain evidence="18 19">HXT-9</strain>
    </source>
</reference>
<dbReference type="InterPro" id="IPR012779">
    <property type="entry name" value="Peptidase_M1_pepN"/>
</dbReference>
<comment type="catalytic activity">
    <reaction evidence="1">
        <text>Release of an N-terminal amino acid, Xaa-|-Yaa- from a peptide, amide or arylamide. Xaa is preferably Ala, but may be most amino acids including Pro (slow action). When a terminal hydrophobic residue is followed by a prolyl residue, the two may be released as an intact Xaa-Pro dipeptide.</text>
        <dbReference type="EC" id="3.4.11.2"/>
    </reaction>
</comment>
<proteinExistence type="inferred from homology"/>
<dbReference type="Pfam" id="PF17432">
    <property type="entry name" value="DUF3458_C"/>
    <property type="match status" value="1"/>
</dbReference>
<dbReference type="Pfam" id="PF01433">
    <property type="entry name" value="Peptidase_M1"/>
    <property type="match status" value="1"/>
</dbReference>
<dbReference type="Gene3D" id="3.30.2010.30">
    <property type="match status" value="1"/>
</dbReference>
<dbReference type="InterPro" id="IPR038438">
    <property type="entry name" value="PepN_Ig-like_sf"/>
</dbReference>
<evidence type="ECO:0000256" key="4">
    <source>
        <dbReference type="ARBA" id="ARBA00012564"/>
    </source>
</evidence>
<dbReference type="InterPro" id="IPR042097">
    <property type="entry name" value="Aminopeptidase_N-like_N_sf"/>
</dbReference>
<name>A0A6N6VQR4_9HYPH</name>
<evidence type="ECO:0000256" key="12">
    <source>
        <dbReference type="ARBA" id="ARBA00059739"/>
    </source>
</evidence>
<keyword evidence="7" id="KW-0645">Protease</keyword>
<dbReference type="InterPro" id="IPR001930">
    <property type="entry name" value="Peptidase_M1"/>
</dbReference>
<evidence type="ECO:0000259" key="14">
    <source>
        <dbReference type="Pfam" id="PF01433"/>
    </source>
</evidence>
<dbReference type="InterPro" id="IPR035414">
    <property type="entry name" value="Peptidase_M1_pepN_Ig-like"/>
</dbReference>
<keyword evidence="19" id="KW-1185">Reference proteome</keyword>
<dbReference type="FunFam" id="2.60.40.1840:FF:000001">
    <property type="entry name" value="Aminopeptidase N"/>
    <property type="match status" value="1"/>
</dbReference>
<dbReference type="EC" id="3.4.11.2" evidence="4 13"/>
<comment type="cofactor">
    <cofactor evidence="2">
        <name>Zn(2+)</name>
        <dbReference type="ChEBI" id="CHEBI:29105"/>
    </cofactor>
</comment>
<evidence type="ECO:0000313" key="19">
    <source>
        <dbReference type="Proteomes" id="UP000468901"/>
    </source>
</evidence>
<dbReference type="InterPro" id="IPR027268">
    <property type="entry name" value="Peptidase_M4/M1_CTD_sf"/>
</dbReference>
<evidence type="ECO:0000259" key="16">
    <source>
        <dbReference type="Pfam" id="PF17432"/>
    </source>
</evidence>
<evidence type="ECO:0000259" key="17">
    <source>
        <dbReference type="Pfam" id="PF17900"/>
    </source>
</evidence>
<organism evidence="18 19">
    <name type="scientific">Parvibaculum sedimenti</name>
    <dbReference type="NCBI Taxonomy" id="2608632"/>
    <lineage>
        <taxon>Bacteria</taxon>
        <taxon>Pseudomonadati</taxon>
        <taxon>Pseudomonadota</taxon>
        <taxon>Alphaproteobacteria</taxon>
        <taxon>Hyphomicrobiales</taxon>
        <taxon>Parvibaculaceae</taxon>
        <taxon>Parvibaculum</taxon>
    </lineage>
</organism>
<dbReference type="FunFam" id="3.30.2010.30:FF:000002">
    <property type="entry name" value="Putative aminopeptidase N"/>
    <property type="match status" value="1"/>
</dbReference>
<protein>
    <recommendedName>
        <fullName evidence="5 13">Aminopeptidase N</fullName>
        <ecNumber evidence="4 13">3.4.11.2</ecNumber>
    </recommendedName>
</protein>
<sequence length="881" mass="98571">MRTEEPRAVLLKDYAPPAYLIDTVSLEVELDPAATRVHSKLKMRTNPASGGGPLVLDGEKLTLHEVRLNGETLSPNAYQVDGRHLTIPDLPAGEFTLETVTTCGPEANTALTGLYLSSGIYCTQCEAQGFRRITYYLDRPDAMAVFTTRIVADEKVAPVLLSNGNLVKEGKLASGKHFAEWHDPFPKPAYLFALVAGRLGHVEDKFVTKSGRKVTLRIFVEPGNEDRCAYALEALKRSMRWDEEAFGREYDLDIFMIVAVSSFNMGAMENKGLNVFNDKYILARPDTATDTDYASIEAIIAHEYFHNWTGNRVTCRDWFQLCLKEGLTVFRDQEFTSDMRSRAVKRIADVRLLRSHQFPEDQGPLAHPVRPDSYIEINNFYTATVYEKGAELCRMIHTLVGPKRFRKGMDLYFERHDGEAATVEDFLQALSDGAKIDLTQFKRWYSQSGTPEVLVSGRYDSARETYTLKMTQVCAATPGQPVKEPYHIPIAVGLVGPDGKDMALQLDGEEKPHAKTRVLNLTERTQTFRFRNVAEKPVPSLLRGFTAPVTLSSNLKERDYVFLMANDSDPFNRWEAAQRYASGLLIANVEAIRTGGKRRRGTAFAEMIRKVLADKKLDPDFAAQMILLPSEQAIAQMIGKDVDVDAIHEARETLRIAIAADVRDDLKRIYERMKVDGPYSPDAEDAGRRALRNACLGYLAFLPDGSGVEMAAAHFDGADNMTDQIAALGVLANIDVQERTRALETFYEQWKGDHLVMDKWLSIQATSSLPRALDDVKSLLHHPAFTIRNPNKVRALITSFATANQVRFHAADGAGYALVAEKVLELDALNPQVAARLLGAFKSWRQFDRKRRSLMSRQLERIAGAEGISRDVYEIASKTLA</sequence>
<dbReference type="Gene3D" id="2.60.40.1840">
    <property type="match status" value="1"/>
</dbReference>
<evidence type="ECO:0000256" key="3">
    <source>
        <dbReference type="ARBA" id="ARBA00010136"/>
    </source>
</evidence>
<dbReference type="InterPro" id="IPR014782">
    <property type="entry name" value="Peptidase_M1_dom"/>
</dbReference>
<dbReference type="PANTHER" id="PTHR46322">
    <property type="entry name" value="PUROMYCIN-SENSITIVE AMINOPEPTIDASE"/>
    <property type="match status" value="1"/>
</dbReference>
<dbReference type="FunFam" id="2.60.40.1730:FF:000005">
    <property type="entry name" value="Aminopeptidase N"/>
    <property type="match status" value="1"/>
</dbReference>
<dbReference type="Pfam" id="PF11940">
    <property type="entry name" value="DUF3458"/>
    <property type="match status" value="1"/>
</dbReference>
<feature type="domain" description="Aminopeptidase N-like N-terminal" evidence="17">
    <location>
        <begin position="26"/>
        <end position="191"/>
    </location>
</feature>
<dbReference type="GO" id="GO:0008270">
    <property type="term" value="F:zinc ion binding"/>
    <property type="evidence" value="ECO:0007669"/>
    <property type="project" value="InterPro"/>
</dbReference>
<evidence type="ECO:0000256" key="11">
    <source>
        <dbReference type="ARBA" id="ARBA00023049"/>
    </source>
</evidence>
<evidence type="ECO:0000256" key="9">
    <source>
        <dbReference type="ARBA" id="ARBA00022801"/>
    </source>
</evidence>
<dbReference type="Gene3D" id="1.25.50.10">
    <property type="entry name" value="Peptidase M1, alanyl aminopeptidase, C-terminal domain"/>
    <property type="match status" value="1"/>
</dbReference>
<comment type="caution">
    <text evidence="18">The sequence shown here is derived from an EMBL/GenBank/DDBJ whole genome shotgun (WGS) entry which is preliminary data.</text>
</comment>
<dbReference type="Gene3D" id="2.60.40.1730">
    <property type="entry name" value="tricorn interacting facor f3 domain"/>
    <property type="match status" value="1"/>
</dbReference>
<dbReference type="PRINTS" id="PR00756">
    <property type="entry name" value="ALADIPTASE"/>
</dbReference>
<dbReference type="GO" id="GO:0008237">
    <property type="term" value="F:metallopeptidase activity"/>
    <property type="evidence" value="ECO:0007669"/>
    <property type="project" value="UniProtKB-UniRule"/>
</dbReference>
<evidence type="ECO:0000256" key="7">
    <source>
        <dbReference type="ARBA" id="ARBA00022670"/>
    </source>
</evidence>
<comment type="function">
    <text evidence="12">Aminopeptidase N is involved in the degradation of intracellular peptides generated by protein breakdown during normal growth as well as in response to nutrient starvation.</text>
</comment>
<dbReference type="SUPFAM" id="SSF63737">
    <property type="entry name" value="Leukotriene A4 hydrolase N-terminal domain"/>
    <property type="match status" value="1"/>
</dbReference>
<dbReference type="AlphaFoldDB" id="A0A6N6VQR4"/>
<feature type="domain" description="Peptidase M1 alanyl aminopeptidase C-terminal" evidence="16">
    <location>
        <begin position="558"/>
        <end position="881"/>
    </location>
</feature>
<dbReference type="CDD" id="cd09600">
    <property type="entry name" value="M1_APN"/>
    <property type="match status" value="1"/>
</dbReference>
<evidence type="ECO:0000256" key="6">
    <source>
        <dbReference type="ARBA" id="ARBA00022438"/>
    </source>
</evidence>
<dbReference type="PANTHER" id="PTHR46322:SF1">
    <property type="entry name" value="PUROMYCIN-SENSITIVE AMINOPEPTIDASE"/>
    <property type="match status" value="1"/>
</dbReference>
<evidence type="ECO:0000256" key="13">
    <source>
        <dbReference type="NCBIfam" id="TIGR02414"/>
    </source>
</evidence>
<evidence type="ECO:0000256" key="1">
    <source>
        <dbReference type="ARBA" id="ARBA00000098"/>
    </source>
</evidence>
<dbReference type="RefSeq" id="WP_152214859.1">
    <property type="nucleotide sequence ID" value="NZ_JBAQYD010000191.1"/>
</dbReference>
<dbReference type="GO" id="GO:0016285">
    <property type="term" value="F:alanyl aminopeptidase activity"/>
    <property type="evidence" value="ECO:0007669"/>
    <property type="project" value="UniProtKB-EC"/>
</dbReference>
<dbReference type="SUPFAM" id="SSF55486">
    <property type="entry name" value="Metalloproteases ('zincins'), catalytic domain"/>
    <property type="match status" value="1"/>
</dbReference>
<gene>
    <name evidence="18" type="primary">pepN</name>
    <name evidence="18" type="ORF">F2P47_03890</name>
</gene>
<dbReference type="InterPro" id="IPR045357">
    <property type="entry name" value="Aminopeptidase_N-like_N"/>
</dbReference>
<keyword evidence="6 18" id="KW-0031">Aminopeptidase</keyword>
<keyword evidence="10" id="KW-0862">Zinc</keyword>
<evidence type="ECO:0000313" key="18">
    <source>
        <dbReference type="EMBL" id="KAB7741556.1"/>
    </source>
</evidence>
<dbReference type="EMBL" id="WESC01000003">
    <property type="protein sequence ID" value="KAB7741556.1"/>
    <property type="molecule type" value="Genomic_DNA"/>
</dbReference>
<dbReference type="GO" id="GO:0006508">
    <property type="term" value="P:proteolysis"/>
    <property type="evidence" value="ECO:0007669"/>
    <property type="project" value="UniProtKB-UniRule"/>
</dbReference>
<dbReference type="InterPro" id="IPR037144">
    <property type="entry name" value="Peptidase_M1_pepN_C_sf"/>
</dbReference>
<feature type="domain" description="Peptidase M1 alanyl aminopeptidase Ig-like fold" evidence="15">
    <location>
        <begin position="449"/>
        <end position="553"/>
    </location>
</feature>
<evidence type="ECO:0000256" key="2">
    <source>
        <dbReference type="ARBA" id="ARBA00001947"/>
    </source>
</evidence>
<dbReference type="FunFam" id="1.10.390.10:FF:000002">
    <property type="entry name" value="Aminopeptidase N"/>
    <property type="match status" value="1"/>
</dbReference>
<keyword evidence="8" id="KW-0479">Metal-binding</keyword>
<comment type="similarity">
    <text evidence="3">Belongs to the peptidase M1 family.</text>
</comment>
<accession>A0A6N6VQR4</accession>
<evidence type="ECO:0000256" key="10">
    <source>
        <dbReference type="ARBA" id="ARBA00022833"/>
    </source>
</evidence>
<dbReference type="Gene3D" id="1.10.390.10">
    <property type="entry name" value="Neutral Protease Domain 2"/>
    <property type="match status" value="1"/>
</dbReference>
<evidence type="ECO:0000256" key="8">
    <source>
        <dbReference type="ARBA" id="ARBA00022723"/>
    </source>
</evidence>